<keyword evidence="14" id="KW-0158">Chromosome</keyword>
<dbReference type="PROSITE" id="PS00916">
    <property type="entry name" value="PI3_4_KINASE_2"/>
    <property type="match status" value="1"/>
</dbReference>
<keyword evidence="9 14" id="KW-0418">Kinase</keyword>
<dbReference type="GO" id="GO:0006281">
    <property type="term" value="P:DNA repair"/>
    <property type="evidence" value="ECO:0007669"/>
    <property type="project" value="InterPro"/>
</dbReference>
<dbReference type="PROSITE" id="PS50290">
    <property type="entry name" value="PI3_4_KINASE_3"/>
    <property type="match status" value="1"/>
</dbReference>
<dbReference type="SMART" id="SM01343">
    <property type="entry name" value="FATC"/>
    <property type="match status" value="1"/>
</dbReference>
<dbReference type="GO" id="GO:0035556">
    <property type="term" value="P:intracellular signal transduction"/>
    <property type="evidence" value="ECO:0007669"/>
    <property type="project" value="UniProtKB-ARBA"/>
</dbReference>
<comment type="catalytic activity">
    <reaction evidence="13">
        <text>L-seryl-[protein] + ATP = O-phospho-L-seryl-[protein] + ADP + H(+)</text>
        <dbReference type="Rhea" id="RHEA:17989"/>
        <dbReference type="Rhea" id="RHEA-COMP:9863"/>
        <dbReference type="Rhea" id="RHEA-COMP:11604"/>
        <dbReference type="ChEBI" id="CHEBI:15378"/>
        <dbReference type="ChEBI" id="CHEBI:29999"/>
        <dbReference type="ChEBI" id="CHEBI:30616"/>
        <dbReference type="ChEBI" id="CHEBI:83421"/>
        <dbReference type="ChEBI" id="CHEBI:456216"/>
        <dbReference type="EC" id="2.7.11.1"/>
    </reaction>
</comment>
<evidence type="ECO:0000313" key="21">
    <source>
        <dbReference type="Proteomes" id="UP000053664"/>
    </source>
</evidence>
<sequence>MVVSLQDTLEQLRSERVKDRQNALANLDQIFADPANVANLDPRGDGKPWLKTFQSLFACVVIERATCLKKGSIASAQPIALSRLRDAAYALRQLVERSVRHLNRRAIKAILSHIVQMFVHNGAVFQPVSMSYLKALSTILQFPPHVDHLEVDEWSMVAQLCSNVVLGDDPDTPLAQHTPPAQPTNRPLGLEDVEHMVCLHHLVASPTAPLRGDDSCGLSLLDRYAAFLERHPVETSSHLPALAGLNRLLRELELNEALDVIRFSSRASRTLLALWHTKNRQLKEQLVICWRILVPVVSSCLSPTYECPAAEKATLPAVQDDARMTLVDLHRSILREHESRSGSRPITLTSLRLKPSEPADRRRPYELLTLRQGAAFSESDALAWAILELNATALIGLLPPPPEQLQLQLRRSAATQDPSSREPSVVHDTDELPPTTATQSPTKRRRTTPDAPSSTKRRRAGTGVVLSKTGSALIGALLSDLRRSTSLRTGSKGQDSLLWQLQLVLFVIDRWPELDAAVRRGLTETVLGLASNADAVIQSWAFVCLAEVARHCPADRQPEESHDQASDDTTVAAGVDAALAQAWTLACRRLPSAPVTRPAAHLLSTLLRSSRMPEATVLADLRSILAEIHALGPSVLCDSSSDFLVAALDRASRDAQLFSLNLRPKVLDWLLVIWRTGVVLAMRHVPPRSSDLEWTDLLALLSACVDHAAPGLAYSAFNAHTRHTDLTASIADEKELDSLRNFLLFQRVQSDRRPSGSTTSPLPDEAKVTPPGDASGESTPQLSPMNTEQRRICNALERGVLCANALLMPSGADAAASMMPSASSEKSLAKSLEPEQAATLLDLALLALAFHAVLAERRIAALGAMASAAAKLLNHTVNLVLGRHDWTPAERLSVLQALAPLLPLPLADSASPTSSDVLLVQPGPRAGVRNAGSSKKRSAQMPALSAAAKQALATGFWRTLLSAQGLKPLLESLYNSVHHDLTDGTVDASQPASLNASLSRGESSGGDVRATIDDDDNDDDFIGTARMASHDTSRSQREQGAAKGYSQDLIALCVAALVQAPKLAAGSDEPTQDERLVNLMFEGSLDSLVKLGPSLVAAVSSGCLWLTLRDVIDLLDQIGSDLLTSYHFARDQRARCLAIDLVSATMPMWLGGKRLTTELLDKLRKLCVFFTEQVTKQKWRSPWKTRRRAAEFIADYIQADPQERLWINDDEELISRCPPSEAALHLNCDADVRVRASGATITAGLFDHLDRDDDGFAALYEKLKERLPLDHAKRENVATRVLCLSNVTISSSSLRNVSLFHLLEIFLATGSLEPTLRRAFEEIAARLGFAGPRQLFKCFAGQITWGMVGNSYDPLKVPYKILGFRSRKECIEQTFRESGAMLLASDQGSGRDYFATMARTARKTVKEGIRECLPFLAASELGFAAEEAQGAPTSSRAALWARVLDTIKQWDPDVGADVDAAQMLQLVTSIADQVVTALLAMFYEPASSTAFPESLRIKDEATHRNLIFIAPTIGSQDRRIAAHEPNRPFFAATTVHEAILVLAESGVDPTGTEVAYHVLRQTFFRIGNAPFVNDQRRYVQAVQLYVAMCAEGVSSSPRLLDVLLQGIGFLVDQPSVHEAALSLASWAISACAKQDWLQARVASILTEFARTAAFGPDEGPAEIMDTARATSSTCRWAETTIAALPPASEAVRLALHMWPNEIPPQLKSLAPADARPRDIAAALQRCPDVRVTAAVLNRLRVSLKAASAEERQAFARSTVWLLFERLRLDELQGQRIDELAQMGQALSEMLNICEGRLQTPGLGAMQSLPSSEVHAALESTMSLKNPSRALQAVTIFIVLQHLRGRSITPAEQAYVALRGILSLAKTLTAALPKWPNQAYEELTFLAAFEAPEPSAPTRSARELEDPTLVASATAFEVWIRKITGIISHMLIKSSTSTFFHHIQGLVEGEAEIASRVLPVLLQLCTADESCEGGDEVIRHLDASREAIARHFREVLTSDGSDPRAWSAIIEGLLHVRRWSVLESDPTSSDLWFDIDFLLLARRGLDCKMYTAALLFVELYFEHSTDASDAEAKQGAISSLLYDAYSNVEDPDGFYGVVNADIQESLTRRLHHEGEWHRALQLHAAAYEASATLLKSAGKGIGQLVAKDFHMLGFNRLASMLQGPATPASSAPVLGAAGPQYGGFQYDMAWRMGSWDLPCSDPYVAGTSRGTYAALKALHRDRSGASIDRAVAGGFARELEGLAGAKPEAINDVRKVQLDLLSLHEVREWRQLASQLGAEEAVAHLTAFWAEPRPTFHIECHERVLSVRQSILQAERTRGQLHEIGNLLSPAAEESMRLERSMMICLSAAARKQGRIQVSINATSEAQRLQAALSDKSNLTDEEFASVLWAQGEHAFALESLGAIIEAFQVGEKSAVRSRYRKAVLMARLGEWRATARSQQPRAIDTTLFKPALELMVAQSSGHAQSTEEQAKVAYKWAKFADEQYRGVDAEEIERLKVYIDRRKEEIRQNQVESDRTVSRSLKQRLMQFQRQAEKILRQDENHLKELESARTLFLQRAIAMYSRSLTMSDRYDDAVGRLTSLWFDNAFDENANRPLSATLPQIPSHKFIPLTHQLSARLSTAKGSAGKGLSTFQTNLSDLVLRVCRDHPFHTLYALFALLKAGKDAKASERRDVSASQGAESSQRQRSMAAESIWVRVRTTDRLRRRLQVFDEVCQAYVEWAEVNLAQQFSRYFTPNGAIKRGPLRMPPASELRLVRLRDVDVPVATAEVPIDRSCEYRDIVSIVRYSETFTTAGGIHLPKINECIGSDGKRYKQLFKRDDDLRQDAVMQQVFRLVNGLLDRDRKASQRRLTVRTYAVIPLGPQCGLLEFVTNTVPIGEVLIRMHGQYGPKDMSPMEARTRIREAQGLTASQKLEVFLDVCERMPPAFRFFFTERQKDPPSWFAMRLNYTRSAATTSIVGHILGLGDRHVSNILLDKQSGELVHIDFGVAFDQGKLLPIPELVPFRLTRDLVDGMGLSGIEGTYRRCCEETLRVLRDGRDVVKTVLEVFKHDPLFVWTSNPIKVLKAQGAAGGGGDDDDDETNGGGGDESAVGMGARGRGRRSDHGRGAAPSVEPTPPPPPNPSATSLMTIDTAELSADRAITSVMTKLSSSLSVEYTVNELIQQAMDAGNLSAIFQGWQAAL</sequence>
<evidence type="ECO:0000256" key="13">
    <source>
        <dbReference type="ARBA" id="ARBA00048679"/>
    </source>
</evidence>
<feature type="region of interest" description="Disordered" evidence="16">
    <location>
        <begin position="3067"/>
        <end position="3126"/>
    </location>
</feature>
<dbReference type="KEGG" id="pfp:PFL1_06708"/>
<feature type="region of interest" description="Disordered" evidence="16">
    <location>
        <begin position="750"/>
        <end position="788"/>
    </location>
</feature>
<keyword evidence="14" id="KW-0779">Telomere</keyword>
<dbReference type="SUPFAM" id="SSF56112">
    <property type="entry name" value="Protein kinase-like (PK-like)"/>
    <property type="match status" value="1"/>
</dbReference>
<dbReference type="GO" id="GO:0006325">
    <property type="term" value="P:chromatin organization"/>
    <property type="evidence" value="ECO:0007669"/>
    <property type="project" value="UniProtKB-KW"/>
</dbReference>
<protein>
    <recommendedName>
        <fullName evidence="4 14">Serine/threonine-protein kinase Tel1</fullName>
        <ecNumber evidence="3 14">2.7.11.1</ecNumber>
    </recommendedName>
</protein>
<dbReference type="GO" id="GO:0106310">
    <property type="term" value="F:protein serine kinase activity"/>
    <property type="evidence" value="ECO:0007669"/>
    <property type="project" value="RHEA"/>
</dbReference>
<feature type="compositionally biased region" description="Polar residues" evidence="16">
    <location>
        <begin position="413"/>
        <end position="422"/>
    </location>
</feature>
<evidence type="ECO:0000256" key="5">
    <source>
        <dbReference type="ARBA" id="ARBA00022527"/>
    </source>
</evidence>
<dbReference type="InterPro" id="IPR003152">
    <property type="entry name" value="FATC_dom"/>
</dbReference>
<dbReference type="InterPro" id="IPR011009">
    <property type="entry name" value="Kinase-like_dom_sf"/>
</dbReference>
<evidence type="ECO:0000256" key="10">
    <source>
        <dbReference type="ARBA" id="ARBA00022840"/>
    </source>
</evidence>
<feature type="compositionally biased region" description="Basic and acidic residues" evidence="16">
    <location>
        <begin position="1028"/>
        <end position="1037"/>
    </location>
</feature>
<evidence type="ECO:0000256" key="16">
    <source>
        <dbReference type="SAM" id="MobiDB-lite"/>
    </source>
</evidence>
<keyword evidence="5 14" id="KW-0723">Serine/threonine-protein kinase</keyword>
<evidence type="ECO:0000256" key="1">
    <source>
        <dbReference type="ARBA" id="ARBA00004123"/>
    </source>
</evidence>
<dbReference type="PROSITE" id="PS51189">
    <property type="entry name" value="FAT"/>
    <property type="match status" value="1"/>
</dbReference>
<feature type="domain" description="FAT" evidence="18">
    <location>
        <begin position="2038"/>
        <end position="2661"/>
    </location>
</feature>
<dbReference type="InterPro" id="IPR038980">
    <property type="entry name" value="ATM_plant"/>
</dbReference>
<evidence type="ECO:0000256" key="7">
    <source>
        <dbReference type="ARBA" id="ARBA00022741"/>
    </source>
</evidence>
<comment type="subcellular location">
    <subcellularLocation>
        <location evidence="14">Chromosome</location>
        <location evidence="14">Telomere</location>
    </subcellularLocation>
    <subcellularLocation>
        <location evidence="1 14">Nucleus</location>
    </subcellularLocation>
</comment>
<gene>
    <name evidence="20" type="ORF">PFL1_06708</name>
</gene>
<dbReference type="CDD" id="cd05171">
    <property type="entry name" value="PIKKc_ATM"/>
    <property type="match status" value="1"/>
</dbReference>
<dbReference type="GO" id="GO:0005524">
    <property type="term" value="F:ATP binding"/>
    <property type="evidence" value="ECO:0007669"/>
    <property type="project" value="UniProtKB-KW"/>
</dbReference>
<evidence type="ECO:0000256" key="4">
    <source>
        <dbReference type="ARBA" id="ARBA00014619"/>
    </source>
</evidence>
<dbReference type="PROSITE" id="PS00915">
    <property type="entry name" value="PI3_4_KINASE_1"/>
    <property type="match status" value="1"/>
</dbReference>
<dbReference type="InterPro" id="IPR036940">
    <property type="entry name" value="PI3/4_kinase_cat_sf"/>
</dbReference>
<dbReference type="Gene3D" id="1.10.1070.11">
    <property type="entry name" value="Phosphatidylinositol 3-/4-kinase, catalytic domain"/>
    <property type="match status" value="1"/>
</dbReference>
<feature type="region of interest" description="Disordered" evidence="16">
    <location>
        <begin position="338"/>
        <end position="357"/>
    </location>
</feature>
<reference evidence="20 21" key="1">
    <citation type="journal article" date="2013" name="Plant Cell">
        <title>The transition from a phytopathogenic smut ancestor to an anamorphic biocontrol agent deciphered by comparative whole-genome analysis.</title>
        <authorList>
            <person name="Lefebvre F."/>
            <person name="Joly D.L."/>
            <person name="Labbe C."/>
            <person name="Teichmann B."/>
            <person name="Linning R."/>
            <person name="Belzile F."/>
            <person name="Bakkeren G."/>
            <person name="Belanger R.R."/>
        </authorList>
    </citation>
    <scope>NUCLEOTIDE SEQUENCE [LARGE SCALE GENOMIC DNA]</scope>
    <source>
        <strain evidence="20 21">PF-1</strain>
    </source>
</reference>
<feature type="compositionally biased region" description="Pro residues" evidence="16">
    <location>
        <begin position="3113"/>
        <end position="3122"/>
    </location>
</feature>
<dbReference type="Gene3D" id="3.30.1010.10">
    <property type="entry name" value="Phosphatidylinositol 3-kinase Catalytic Subunit, Chain A, domain 4"/>
    <property type="match status" value="1"/>
</dbReference>
<dbReference type="InterPro" id="IPR021668">
    <property type="entry name" value="TAN"/>
</dbReference>
<evidence type="ECO:0000256" key="15">
    <source>
        <dbReference type="SAM" id="Coils"/>
    </source>
</evidence>
<evidence type="ECO:0000256" key="9">
    <source>
        <dbReference type="ARBA" id="ARBA00022777"/>
    </source>
</evidence>
<keyword evidence="14" id="KW-0156">Chromatin regulator</keyword>
<evidence type="ECO:0000313" key="20">
    <source>
        <dbReference type="EMBL" id="EPQ25714.1"/>
    </source>
</evidence>
<evidence type="ECO:0000256" key="14">
    <source>
        <dbReference type="RuleBase" id="RU365027"/>
    </source>
</evidence>
<feature type="region of interest" description="Disordered" evidence="16">
    <location>
        <begin position="995"/>
        <end position="1040"/>
    </location>
</feature>
<accession>A0A061H0Z0</accession>
<keyword evidence="11 14" id="KW-0539">Nucleus</keyword>
<dbReference type="InterPro" id="IPR000403">
    <property type="entry name" value="PI3/4_kinase_cat_dom"/>
</dbReference>
<dbReference type="Pfam" id="PF11640">
    <property type="entry name" value="TAN"/>
    <property type="match status" value="1"/>
</dbReference>
<keyword evidence="6 14" id="KW-0808">Transferase</keyword>
<comment type="similarity">
    <text evidence="2 14">Belongs to the PI3/PI4-kinase family. ATM subfamily.</text>
</comment>
<evidence type="ECO:0000256" key="6">
    <source>
        <dbReference type="ARBA" id="ARBA00022679"/>
    </source>
</evidence>
<evidence type="ECO:0000256" key="8">
    <source>
        <dbReference type="ARBA" id="ARBA00022763"/>
    </source>
</evidence>
<evidence type="ECO:0000256" key="3">
    <source>
        <dbReference type="ARBA" id="ARBA00012513"/>
    </source>
</evidence>
<dbReference type="OrthoDB" id="381190at2759"/>
<dbReference type="SMART" id="SM01342">
    <property type="entry name" value="TAN"/>
    <property type="match status" value="1"/>
</dbReference>
<proteinExistence type="inferred from homology"/>
<feature type="domain" description="PI3K/PI4K catalytic" evidence="17">
    <location>
        <begin position="2786"/>
        <end position="3096"/>
    </location>
</feature>
<dbReference type="InterPro" id="IPR018936">
    <property type="entry name" value="PI3/4_kinase_CS"/>
</dbReference>
<dbReference type="InterPro" id="IPR044107">
    <property type="entry name" value="PIKKc_ATM"/>
</dbReference>
<evidence type="ECO:0000256" key="11">
    <source>
        <dbReference type="ARBA" id="ARBA00023242"/>
    </source>
</evidence>
<name>A0A061H0Z0_9BASI</name>
<dbReference type="SMART" id="SM00146">
    <property type="entry name" value="PI3Kc"/>
    <property type="match status" value="1"/>
</dbReference>
<dbReference type="eggNOG" id="KOG0892">
    <property type="taxonomic scope" value="Eukaryota"/>
</dbReference>
<dbReference type="EC" id="2.7.11.1" evidence="3 14"/>
<comment type="catalytic activity">
    <reaction evidence="12 14">
        <text>L-threonyl-[protein] + ATP = O-phospho-L-threonyl-[protein] + ADP + H(+)</text>
        <dbReference type="Rhea" id="RHEA:46608"/>
        <dbReference type="Rhea" id="RHEA-COMP:11060"/>
        <dbReference type="Rhea" id="RHEA-COMP:11605"/>
        <dbReference type="ChEBI" id="CHEBI:15378"/>
        <dbReference type="ChEBI" id="CHEBI:30013"/>
        <dbReference type="ChEBI" id="CHEBI:30616"/>
        <dbReference type="ChEBI" id="CHEBI:61977"/>
        <dbReference type="ChEBI" id="CHEBI:456216"/>
        <dbReference type="EC" id="2.7.11.1"/>
    </reaction>
</comment>
<evidence type="ECO:0000256" key="12">
    <source>
        <dbReference type="ARBA" id="ARBA00047899"/>
    </source>
</evidence>
<dbReference type="Pfam" id="PF00454">
    <property type="entry name" value="PI3_PI4_kinase"/>
    <property type="match status" value="1"/>
</dbReference>
<dbReference type="GO" id="GO:0000781">
    <property type="term" value="C:chromosome, telomeric region"/>
    <property type="evidence" value="ECO:0007669"/>
    <property type="project" value="UniProtKB-SubCell"/>
</dbReference>
<dbReference type="HOGENOM" id="CLU_000178_11_0_1"/>
<dbReference type="Pfam" id="PF02260">
    <property type="entry name" value="FATC"/>
    <property type="match status" value="1"/>
</dbReference>
<dbReference type="EMBL" id="KE361651">
    <property type="protein sequence ID" value="EPQ25714.1"/>
    <property type="molecule type" value="Genomic_DNA"/>
</dbReference>
<dbReference type="RefSeq" id="XP_007882445.1">
    <property type="nucleotide sequence ID" value="XM_007884254.1"/>
</dbReference>
<dbReference type="PROSITE" id="PS51190">
    <property type="entry name" value="FATC"/>
    <property type="match status" value="1"/>
</dbReference>
<dbReference type="Proteomes" id="UP000053664">
    <property type="component" value="Unassembled WGS sequence"/>
</dbReference>
<dbReference type="PANTHER" id="PTHR37079">
    <property type="entry name" value="SERINE/THREONINE-PROTEIN KINASE ATM"/>
    <property type="match status" value="1"/>
</dbReference>
<dbReference type="GeneID" id="19320779"/>
<evidence type="ECO:0000259" key="19">
    <source>
        <dbReference type="PROSITE" id="PS51190"/>
    </source>
</evidence>
<comment type="function">
    <text evidence="14">Serine/threonine protein kinase which activates checkpoint signaling upon genotoxic stresses such as ionizing radiation (IR), ultraviolet light (UV), or DNA replication stalling, thereby acting as a DNA damage sensor. Recognizes the substrate consensus sequence [ST]-Q. Phosphorylates histone H2A to form H2AS128ph (gamma-H2A) at sites of DNA damage, involved in the regulation of DNA damage response mechanism. Required for the control of telomere length and genome stability.</text>
</comment>
<feature type="region of interest" description="Disordered" evidence="16">
    <location>
        <begin position="408"/>
        <end position="462"/>
    </location>
</feature>
<feature type="region of interest" description="Disordered" evidence="16">
    <location>
        <begin position="913"/>
        <end position="939"/>
    </location>
</feature>
<feature type="domain" description="FATC" evidence="19">
    <location>
        <begin position="3150"/>
        <end position="3182"/>
    </location>
</feature>
<dbReference type="GO" id="GO:0005634">
    <property type="term" value="C:nucleus"/>
    <property type="evidence" value="ECO:0007669"/>
    <property type="project" value="UniProtKB-SubCell"/>
</dbReference>
<feature type="coiled-coil region" evidence="15">
    <location>
        <begin position="2518"/>
        <end position="2549"/>
    </location>
</feature>
<feature type="compositionally biased region" description="Polar residues" evidence="16">
    <location>
        <begin position="776"/>
        <end position="787"/>
    </location>
</feature>
<dbReference type="PANTHER" id="PTHR37079:SF4">
    <property type="entry name" value="SERINE_THREONINE-PROTEIN KINASE ATM"/>
    <property type="match status" value="1"/>
</dbReference>
<evidence type="ECO:0000259" key="18">
    <source>
        <dbReference type="PROSITE" id="PS51189"/>
    </source>
</evidence>
<dbReference type="InterPro" id="IPR014009">
    <property type="entry name" value="PIK_FAT"/>
</dbReference>
<keyword evidence="10 14" id="KW-0067">ATP-binding</keyword>
<dbReference type="GO" id="GO:0004674">
    <property type="term" value="F:protein serine/threonine kinase activity"/>
    <property type="evidence" value="ECO:0007669"/>
    <property type="project" value="UniProtKB-KW"/>
</dbReference>
<organism evidence="20 21">
    <name type="scientific">Pseudozyma flocculosa PF-1</name>
    <dbReference type="NCBI Taxonomy" id="1277687"/>
    <lineage>
        <taxon>Eukaryota</taxon>
        <taxon>Fungi</taxon>
        <taxon>Dikarya</taxon>
        <taxon>Basidiomycota</taxon>
        <taxon>Ustilaginomycotina</taxon>
        <taxon>Ustilaginomycetes</taxon>
        <taxon>Ustilaginales</taxon>
        <taxon>Ustilaginaceae</taxon>
        <taxon>Pseudozyma</taxon>
    </lineage>
</organism>
<evidence type="ECO:0000259" key="17">
    <source>
        <dbReference type="PROSITE" id="PS50290"/>
    </source>
</evidence>
<keyword evidence="15" id="KW-0175">Coiled coil</keyword>
<keyword evidence="8 14" id="KW-0227">DNA damage</keyword>
<keyword evidence="7 14" id="KW-0547">Nucleotide-binding</keyword>
<evidence type="ECO:0000256" key="2">
    <source>
        <dbReference type="ARBA" id="ARBA00010769"/>
    </source>
</evidence>